<evidence type="ECO:0000313" key="2">
    <source>
        <dbReference type="WBParaSite" id="ALUE_0000071701-mRNA-1"/>
    </source>
</evidence>
<dbReference type="Gene3D" id="3.75.10.10">
    <property type="entry name" value="L-arginine/glycine Amidinotransferase, Chain A"/>
    <property type="match status" value="1"/>
</dbReference>
<reference evidence="2" key="1">
    <citation type="submission" date="2017-02" db="UniProtKB">
        <authorList>
            <consortium name="WormBaseParasite"/>
        </authorList>
    </citation>
    <scope>IDENTIFICATION</scope>
</reference>
<sequence length="121" mass="13620">MSHAVSQLLKRVLMVPPKHFTVEYSINPWMGGVVDKAKAFEQWNLLKSAIEKEGVEVLTLEQAQGLPDMVFVCNSGLVLNDKVYLSRFRHKVCRTLLLLKFSRLHPTTPLSARRNGSGEDG</sequence>
<dbReference type="Proteomes" id="UP000036681">
    <property type="component" value="Unplaced"/>
</dbReference>
<dbReference type="SUPFAM" id="SSF55909">
    <property type="entry name" value="Pentein"/>
    <property type="match status" value="1"/>
</dbReference>
<proteinExistence type="predicted"/>
<organism evidence="1 2">
    <name type="scientific">Ascaris lumbricoides</name>
    <name type="common">Giant roundworm</name>
    <dbReference type="NCBI Taxonomy" id="6252"/>
    <lineage>
        <taxon>Eukaryota</taxon>
        <taxon>Metazoa</taxon>
        <taxon>Ecdysozoa</taxon>
        <taxon>Nematoda</taxon>
        <taxon>Chromadorea</taxon>
        <taxon>Rhabditida</taxon>
        <taxon>Spirurina</taxon>
        <taxon>Ascaridomorpha</taxon>
        <taxon>Ascaridoidea</taxon>
        <taxon>Ascarididae</taxon>
        <taxon>Ascaris</taxon>
    </lineage>
</organism>
<dbReference type="AlphaFoldDB" id="A0A0M3HGS2"/>
<accession>A0A0M3HGS2</accession>
<keyword evidence="1" id="KW-1185">Reference proteome</keyword>
<dbReference type="WBParaSite" id="ALUE_0000071701-mRNA-1">
    <property type="protein sequence ID" value="ALUE_0000071701-mRNA-1"/>
    <property type="gene ID" value="ALUE_0000071701"/>
</dbReference>
<protein>
    <submittedName>
        <fullName evidence="2">Arginine deiminase</fullName>
    </submittedName>
</protein>
<name>A0A0M3HGS2_ASCLU</name>
<evidence type="ECO:0000313" key="1">
    <source>
        <dbReference type="Proteomes" id="UP000036681"/>
    </source>
</evidence>